<dbReference type="NCBIfam" id="TIGR04183">
    <property type="entry name" value="Por_Secre_tail"/>
    <property type="match status" value="1"/>
</dbReference>
<dbReference type="Gene3D" id="2.60.120.260">
    <property type="entry name" value="Galactose-binding domain-like"/>
    <property type="match status" value="1"/>
</dbReference>
<accession>A0A1M4WRK0</accession>
<keyword evidence="4" id="KW-1185">Reference proteome</keyword>
<evidence type="ECO:0000256" key="1">
    <source>
        <dbReference type="ARBA" id="ARBA00022729"/>
    </source>
</evidence>
<dbReference type="InterPro" id="IPR026444">
    <property type="entry name" value="Secre_tail"/>
</dbReference>
<protein>
    <submittedName>
        <fullName evidence="3">Por secretion system C-terminal sorting domain-containing protein</fullName>
    </submittedName>
</protein>
<feature type="domain" description="Secretion system C-terminal sorting" evidence="2">
    <location>
        <begin position="497"/>
        <end position="565"/>
    </location>
</feature>
<evidence type="ECO:0000313" key="3">
    <source>
        <dbReference type="EMBL" id="SHE83844.1"/>
    </source>
</evidence>
<dbReference type="STRING" id="1124188.SAMN05444377_101391"/>
<organism evidence="3 4">
    <name type="scientific">Flavobacterium fontis</name>
    <dbReference type="NCBI Taxonomy" id="1124188"/>
    <lineage>
        <taxon>Bacteria</taxon>
        <taxon>Pseudomonadati</taxon>
        <taxon>Bacteroidota</taxon>
        <taxon>Flavobacteriia</taxon>
        <taxon>Flavobacteriales</taxon>
        <taxon>Flavobacteriaceae</taxon>
        <taxon>Flavobacterium</taxon>
    </lineage>
</organism>
<evidence type="ECO:0000259" key="2">
    <source>
        <dbReference type="Pfam" id="PF18962"/>
    </source>
</evidence>
<name>A0A1M4WRK0_9FLAO</name>
<evidence type="ECO:0000313" key="4">
    <source>
        <dbReference type="Proteomes" id="UP000184147"/>
    </source>
</evidence>
<dbReference type="EMBL" id="FQVQ01000001">
    <property type="protein sequence ID" value="SHE83844.1"/>
    <property type="molecule type" value="Genomic_DNA"/>
</dbReference>
<keyword evidence="1" id="KW-0732">Signal</keyword>
<dbReference type="Proteomes" id="UP000184147">
    <property type="component" value="Unassembled WGS sequence"/>
</dbReference>
<proteinExistence type="predicted"/>
<dbReference type="AlphaFoldDB" id="A0A1M4WRK0"/>
<sequence length="566" mass="59193">MLYMLTGVTMMAQTIYSENMGTPSATTPIASNVFQNAAPIVYSGTADVRATTVSSGYTGASGSGNVFFTNVVGRDFLIEGINTSAFNTSTLQLSFGQYKSTTGANNELTVEVSTDGTTFTPLTYTRPTGAGTSNWALVTITTGIPSATNLRIRFTQTTTTAQFRLDDVRVFSFDPSCTVVPGTPTTACDATTFAIDTYTATIPFSGGGGGAYTVTSTVGTVGGDNPGSIADGNITVTGIPEGTGAIVTLVRNNCSYTVTITAPDCKPVSGLPLYDSMDYPVGSSLGATQFWANANTGDDVLAIADNLTYAGLTSNGNAAGLNGAGKELHKRFTATTVTEGALYASFIMKVTDFAATTDPSETAFAIITDGSATNFRGRIFIKRTGTTYQLGLTSGTSTTNYTTATYNLNDVLFVVVAYDFVGNSWKLWVNPTVAGFDGTQAPALTDTPATANTTLGGFLFRQDSDALTPVITVDELRVSVTPNLLSVNNNAIEGLAVYPNPVKNGMFYINTAANDSKSVRIFDLVGKEVITTTTQDAVNVSGLNKGVYFVQITENGATAVKKLIIE</sequence>
<gene>
    <name evidence="3" type="ORF">SAMN05444377_101391</name>
</gene>
<dbReference type="Pfam" id="PF18962">
    <property type="entry name" value="Por_Secre_tail"/>
    <property type="match status" value="1"/>
</dbReference>
<reference evidence="3 4" key="1">
    <citation type="submission" date="2016-11" db="EMBL/GenBank/DDBJ databases">
        <authorList>
            <person name="Jaros S."/>
            <person name="Januszkiewicz K."/>
            <person name="Wedrychowicz H."/>
        </authorList>
    </citation>
    <scope>NUCLEOTIDE SEQUENCE [LARGE SCALE GENOMIC DNA]</scope>
    <source>
        <strain evidence="3 4">DSM 25660</strain>
    </source>
</reference>